<dbReference type="AlphaFoldDB" id="A0A5B7FIM2"/>
<comment type="caution">
    <text evidence="2">The sequence shown here is derived from an EMBL/GenBank/DDBJ whole genome shotgun (WGS) entry which is preliminary data.</text>
</comment>
<evidence type="ECO:0000313" key="3">
    <source>
        <dbReference type="Proteomes" id="UP000324222"/>
    </source>
</evidence>
<feature type="compositionally biased region" description="Basic and acidic residues" evidence="1">
    <location>
        <begin position="62"/>
        <end position="81"/>
    </location>
</feature>
<protein>
    <submittedName>
        <fullName evidence="2">Uncharacterized protein</fullName>
    </submittedName>
</protein>
<evidence type="ECO:0000313" key="2">
    <source>
        <dbReference type="EMBL" id="MPC46332.1"/>
    </source>
</evidence>
<dbReference type="Proteomes" id="UP000324222">
    <property type="component" value="Unassembled WGS sequence"/>
</dbReference>
<sequence length="81" mass="8937">MLTPSPVPHSRSYLRSLCMFIRQVCPIRPSPASPGLVISVAPRSTCRYGGDLPLMSSGRGRGRGESEGMEREREKDYGTVR</sequence>
<gene>
    <name evidence="2" type="ORF">E2C01_040049</name>
</gene>
<keyword evidence="3" id="KW-1185">Reference proteome</keyword>
<dbReference type="EMBL" id="VSRR010007155">
    <property type="protein sequence ID" value="MPC46332.1"/>
    <property type="molecule type" value="Genomic_DNA"/>
</dbReference>
<feature type="region of interest" description="Disordered" evidence="1">
    <location>
        <begin position="49"/>
        <end position="81"/>
    </location>
</feature>
<proteinExistence type="predicted"/>
<reference evidence="2 3" key="1">
    <citation type="submission" date="2019-05" db="EMBL/GenBank/DDBJ databases">
        <title>Another draft genome of Portunus trituberculatus and its Hox gene families provides insights of decapod evolution.</title>
        <authorList>
            <person name="Jeong J.-H."/>
            <person name="Song I."/>
            <person name="Kim S."/>
            <person name="Choi T."/>
            <person name="Kim D."/>
            <person name="Ryu S."/>
            <person name="Kim W."/>
        </authorList>
    </citation>
    <scope>NUCLEOTIDE SEQUENCE [LARGE SCALE GENOMIC DNA]</scope>
    <source>
        <tissue evidence="2">Muscle</tissue>
    </source>
</reference>
<evidence type="ECO:0000256" key="1">
    <source>
        <dbReference type="SAM" id="MobiDB-lite"/>
    </source>
</evidence>
<name>A0A5B7FIM2_PORTR</name>
<organism evidence="2 3">
    <name type="scientific">Portunus trituberculatus</name>
    <name type="common">Swimming crab</name>
    <name type="synonym">Neptunus trituberculatus</name>
    <dbReference type="NCBI Taxonomy" id="210409"/>
    <lineage>
        <taxon>Eukaryota</taxon>
        <taxon>Metazoa</taxon>
        <taxon>Ecdysozoa</taxon>
        <taxon>Arthropoda</taxon>
        <taxon>Crustacea</taxon>
        <taxon>Multicrustacea</taxon>
        <taxon>Malacostraca</taxon>
        <taxon>Eumalacostraca</taxon>
        <taxon>Eucarida</taxon>
        <taxon>Decapoda</taxon>
        <taxon>Pleocyemata</taxon>
        <taxon>Brachyura</taxon>
        <taxon>Eubrachyura</taxon>
        <taxon>Portunoidea</taxon>
        <taxon>Portunidae</taxon>
        <taxon>Portuninae</taxon>
        <taxon>Portunus</taxon>
    </lineage>
</organism>
<accession>A0A5B7FIM2</accession>